<keyword evidence="1" id="KW-0812">Transmembrane</keyword>
<evidence type="ECO:0000313" key="2">
    <source>
        <dbReference type="EMBL" id="QHT84106.1"/>
    </source>
</evidence>
<dbReference type="EMBL" id="MN740015">
    <property type="protein sequence ID" value="QHT84106.1"/>
    <property type="molecule type" value="Genomic_DNA"/>
</dbReference>
<keyword evidence="1" id="KW-1133">Transmembrane helix</keyword>
<keyword evidence="1" id="KW-0472">Membrane</keyword>
<proteinExistence type="predicted"/>
<organism evidence="2">
    <name type="scientific">viral metagenome</name>
    <dbReference type="NCBI Taxonomy" id="1070528"/>
    <lineage>
        <taxon>unclassified sequences</taxon>
        <taxon>metagenomes</taxon>
        <taxon>organismal metagenomes</taxon>
    </lineage>
</organism>
<evidence type="ECO:0000256" key="1">
    <source>
        <dbReference type="SAM" id="Phobius"/>
    </source>
</evidence>
<reference evidence="2" key="1">
    <citation type="journal article" date="2020" name="Nature">
        <title>Giant virus diversity and host interactions through global metagenomics.</title>
        <authorList>
            <person name="Schulz F."/>
            <person name="Roux S."/>
            <person name="Paez-Espino D."/>
            <person name="Jungbluth S."/>
            <person name="Walsh D.A."/>
            <person name="Denef V.J."/>
            <person name="McMahon K.D."/>
            <person name="Konstantinidis K.T."/>
            <person name="Eloe-Fadrosh E.A."/>
            <person name="Kyrpides N.C."/>
            <person name="Woyke T."/>
        </authorList>
    </citation>
    <scope>NUCLEOTIDE SEQUENCE</scope>
    <source>
        <strain evidence="2">GVMAG-M-3300023184-16</strain>
    </source>
</reference>
<feature type="transmembrane region" description="Helical" evidence="1">
    <location>
        <begin position="234"/>
        <end position="257"/>
    </location>
</feature>
<dbReference type="AlphaFoldDB" id="A0A6C0HVE0"/>
<accession>A0A6C0HVE0</accession>
<protein>
    <submittedName>
        <fullName evidence="2">Uncharacterized protein</fullName>
    </submittedName>
</protein>
<sequence length="347" mass="37960">MSSMFTTPPANIQSTLPASTTTPTSIVYITNPVSTTTPKPVVYITNPASTTTPSGSTTTPKPVVYITNPASTTTPTPVVYITNPASTTTPTPNLNTIDTTSLMGILNNYLIKSPLLNNPDGDYSNVISQIDNINSGLGGMNKSMNTDIAGNILSQQGNVNTIVDTEMNRLNQKQQSIDSALTTQKRMLLMNDSYLKRQKVYLRIMVAIVIGLVILLFCKFLSAYLGDDENTNVLIAMVSILVIVAVIVYCGWSYVLMLRRDPIYFDQLHYLPDNKPITLTGKNDVQLISAPNTNITNTCIGAACCSNKSGTVWDTTSNACIKEGFNSVKRTRPYEQNEMENYSMYKL</sequence>
<name>A0A6C0HVE0_9ZZZZ</name>
<feature type="transmembrane region" description="Helical" evidence="1">
    <location>
        <begin position="200"/>
        <end position="222"/>
    </location>
</feature>